<evidence type="ECO:0000313" key="1">
    <source>
        <dbReference type="EMBL" id="KMW68209.1"/>
    </source>
</evidence>
<protein>
    <submittedName>
        <fullName evidence="1">Uncharacterized protein</fullName>
    </submittedName>
</protein>
<dbReference type="AlphaFoldDB" id="A0A0J9HGJ4"/>
<organism evidence="1">
    <name type="scientific">Ajellomyces dermatitidis (strain ATCC 18188 / CBS 674.68)</name>
    <name type="common">Blastomyces dermatitidis</name>
    <dbReference type="NCBI Taxonomy" id="653446"/>
    <lineage>
        <taxon>Eukaryota</taxon>
        <taxon>Fungi</taxon>
        <taxon>Dikarya</taxon>
        <taxon>Ascomycota</taxon>
        <taxon>Pezizomycotina</taxon>
        <taxon>Eurotiomycetes</taxon>
        <taxon>Eurotiomycetidae</taxon>
        <taxon>Onygenales</taxon>
        <taxon>Ajellomycetaceae</taxon>
        <taxon>Blastomyces</taxon>
    </lineage>
</organism>
<accession>A0A0J9HGJ4</accession>
<proteinExistence type="predicted"/>
<gene>
    <name evidence="1" type="ORF">BDDG_12656</name>
</gene>
<dbReference type="EMBL" id="GG749456">
    <property type="protein sequence ID" value="KMW68209.1"/>
    <property type="molecule type" value="Genomic_DNA"/>
</dbReference>
<sequence length="119" mass="13252">MPANPPQNRGLMQMPEISQAIPQPGLRGSSMQMKSKGQGLGFMPWSPQGWYCRGGVRYAETAASRKARMAIGLILEAFLLSFFFMCSQLNPCKKLKLTGCGRDCPWKWRGQFDEACSIS</sequence>
<reference evidence="1" key="1">
    <citation type="submission" date="2010-03" db="EMBL/GenBank/DDBJ databases">
        <title>Annotation of Blastomyces dermatitidis strain ATCC 18188.</title>
        <authorList>
            <consortium name="The Broad Institute Genome Sequencing Platform"/>
            <consortium name="Broad Institute Genome Sequencing Center for Infectious Disease."/>
            <person name="Cuomo C."/>
            <person name="Klein B."/>
            <person name="Sullivan T."/>
            <person name="Heitman J."/>
            <person name="Young S."/>
            <person name="Zeng Q."/>
            <person name="Gargeya S."/>
            <person name="Alvarado L."/>
            <person name="Berlin A.M."/>
            <person name="Chapman S.B."/>
            <person name="Chen Z."/>
            <person name="Freedman E."/>
            <person name="Gellesch M."/>
            <person name="Goldberg J."/>
            <person name="Griggs A."/>
            <person name="Gujja S."/>
            <person name="Heilman E."/>
            <person name="Heiman D."/>
            <person name="Howarth C."/>
            <person name="Mehta T."/>
            <person name="Neiman D."/>
            <person name="Pearson M."/>
            <person name="Roberts A."/>
            <person name="Saif S."/>
            <person name="Shea T."/>
            <person name="Shenoy N."/>
            <person name="Sisk P."/>
            <person name="Stolte C."/>
            <person name="Sykes S."/>
            <person name="White J."/>
            <person name="Yandava C."/>
            <person name="Haas B."/>
            <person name="Nusbaum C."/>
            <person name="Birren B."/>
        </authorList>
    </citation>
    <scope>NUCLEOTIDE SEQUENCE</scope>
    <source>
        <strain evidence="1">ATCC 18188</strain>
    </source>
</reference>
<name>A0A0J9HGJ4_AJEDA</name>
<dbReference type="Proteomes" id="UP000007802">
    <property type="component" value="Unassembled WGS sequence"/>
</dbReference>